<evidence type="ECO:0000313" key="3">
    <source>
        <dbReference type="Proteomes" id="UP000326729"/>
    </source>
</evidence>
<dbReference type="SUPFAM" id="SSF56672">
    <property type="entry name" value="DNA/RNA polymerases"/>
    <property type="match status" value="1"/>
</dbReference>
<gene>
    <name evidence="2" type="ORF">PS659_05231</name>
</gene>
<organism evidence="2 3">
    <name type="scientific">Pseudomonas fluorescens</name>
    <dbReference type="NCBI Taxonomy" id="294"/>
    <lineage>
        <taxon>Bacteria</taxon>
        <taxon>Pseudomonadati</taxon>
        <taxon>Pseudomonadota</taxon>
        <taxon>Gammaproteobacteria</taxon>
        <taxon>Pseudomonadales</taxon>
        <taxon>Pseudomonadaceae</taxon>
        <taxon>Pseudomonas</taxon>
    </lineage>
</organism>
<dbReference type="CDD" id="cd01646">
    <property type="entry name" value="RT_Bac_retron_I"/>
    <property type="match status" value="1"/>
</dbReference>
<dbReference type="InterPro" id="IPR043502">
    <property type="entry name" value="DNA/RNA_pol_sf"/>
</dbReference>
<name>A0A5E6XB13_PSEFL</name>
<dbReference type="AlphaFoldDB" id="A0A5E6XB13"/>
<dbReference type="OrthoDB" id="9793236at2"/>
<evidence type="ECO:0000313" key="2">
    <source>
        <dbReference type="EMBL" id="VVN37401.1"/>
    </source>
</evidence>
<accession>A0A5E6XB13</accession>
<dbReference type="RefSeq" id="WP_150718726.1">
    <property type="nucleotide sequence ID" value="NZ_CABVGY010000039.1"/>
</dbReference>
<dbReference type="InterPro" id="IPR000477">
    <property type="entry name" value="RT_dom"/>
</dbReference>
<dbReference type="EMBL" id="CABVGY010000039">
    <property type="protein sequence ID" value="VVN37401.1"/>
    <property type="molecule type" value="Genomic_DNA"/>
</dbReference>
<protein>
    <recommendedName>
        <fullName evidence="1">Reverse transcriptase domain-containing protein</fullName>
    </recommendedName>
</protein>
<sequence>MDQAFSIKNLNDLLKDDREKGGDLEERYIPAAFNIRVKLYKLNKLRSFSRYRLRTGKMTPDFYDKRTSRLTIVIDKRKVQHARLIDSELERISKIISSKEFRINVAPLPAAVGGKIVYGVGKSLDQILAVKFVQRALKALYEVRMPSRDILVSQIKSLALDGVPKYIIRSDVESFYESVRHKELLDGIHQSPELSVLIKRILTRLMKDYVAVSGHNNGLPRGIGVSAYLSEIYLSSIDAEIRRQDDLFYYARYVDDMVLMYAPQRKELAAKYLTTLGEILHDKGLRFNDKTKVIDLLDEQKGKFDYLGYTFDVSSSTPGVRLSQRKFDKYKTRIDKAFSDYSSKCSFIPKKAAEELMLRSLFLTGNMRLFNRKSNAFIGVYFSNKYITDTGQLSGLDRFYHNKVAGIASPSLKRKLSKLSFVKGFKEKLFRSFDPEQLSELSRGWKHV</sequence>
<dbReference type="Proteomes" id="UP000326729">
    <property type="component" value="Unassembled WGS sequence"/>
</dbReference>
<reference evidence="2 3" key="1">
    <citation type="submission" date="2019-09" db="EMBL/GenBank/DDBJ databases">
        <authorList>
            <person name="Chandra G."/>
            <person name="Truman W A."/>
        </authorList>
    </citation>
    <scope>NUCLEOTIDE SEQUENCE [LARGE SCALE GENOMIC DNA]</scope>
    <source>
        <strain evidence="2">PS659</strain>
    </source>
</reference>
<proteinExistence type="predicted"/>
<dbReference type="PROSITE" id="PS50878">
    <property type="entry name" value="RT_POL"/>
    <property type="match status" value="1"/>
</dbReference>
<feature type="domain" description="Reverse transcriptase" evidence="1">
    <location>
        <begin position="42"/>
        <end position="311"/>
    </location>
</feature>
<evidence type="ECO:0000259" key="1">
    <source>
        <dbReference type="PROSITE" id="PS50878"/>
    </source>
</evidence>
<dbReference type="Pfam" id="PF00078">
    <property type="entry name" value="RVT_1"/>
    <property type="match status" value="1"/>
</dbReference>
<dbReference type="NCBIfam" id="NF041747">
    <property type="entry name" value="Drt3a"/>
    <property type="match status" value="1"/>
</dbReference>